<comment type="caution">
    <text evidence="1">The sequence shown here is derived from an EMBL/GenBank/DDBJ whole genome shotgun (WGS) entry which is preliminary data.</text>
</comment>
<evidence type="ECO:0000313" key="1">
    <source>
        <dbReference type="EMBL" id="GFQ87320.1"/>
    </source>
</evidence>
<dbReference type="EMBL" id="BMAO01033145">
    <property type="protein sequence ID" value="GFQ87320.1"/>
    <property type="molecule type" value="Genomic_DNA"/>
</dbReference>
<dbReference type="Proteomes" id="UP000887116">
    <property type="component" value="Unassembled WGS sequence"/>
</dbReference>
<dbReference type="AlphaFoldDB" id="A0A8X6KUS0"/>
<reference evidence="1" key="1">
    <citation type="submission" date="2020-07" db="EMBL/GenBank/DDBJ databases">
        <title>Multicomponent nature underlies the extraordinary mechanical properties of spider dragline silk.</title>
        <authorList>
            <person name="Kono N."/>
            <person name="Nakamura H."/>
            <person name="Mori M."/>
            <person name="Yoshida Y."/>
            <person name="Ohtoshi R."/>
            <person name="Malay A.D."/>
            <person name="Moran D.A.P."/>
            <person name="Tomita M."/>
            <person name="Numata K."/>
            <person name="Arakawa K."/>
        </authorList>
    </citation>
    <scope>NUCLEOTIDE SEQUENCE</scope>
</reference>
<keyword evidence="2" id="KW-1185">Reference proteome</keyword>
<evidence type="ECO:0000313" key="2">
    <source>
        <dbReference type="Proteomes" id="UP000887116"/>
    </source>
</evidence>
<proteinExistence type="predicted"/>
<sequence>MELLNFFGSEVGVWKVATFCRARTMRGLAKPHLVENPPYHLGEVFTVTIWEHLSSLLFQPSTSQARTSVTAAAQIIN</sequence>
<accession>A0A8X6KUS0</accession>
<organism evidence="1 2">
    <name type="scientific">Trichonephila clavata</name>
    <name type="common">Joro spider</name>
    <name type="synonym">Nephila clavata</name>
    <dbReference type="NCBI Taxonomy" id="2740835"/>
    <lineage>
        <taxon>Eukaryota</taxon>
        <taxon>Metazoa</taxon>
        <taxon>Ecdysozoa</taxon>
        <taxon>Arthropoda</taxon>
        <taxon>Chelicerata</taxon>
        <taxon>Arachnida</taxon>
        <taxon>Araneae</taxon>
        <taxon>Araneomorphae</taxon>
        <taxon>Entelegynae</taxon>
        <taxon>Araneoidea</taxon>
        <taxon>Nephilidae</taxon>
        <taxon>Trichonephila</taxon>
    </lineage>
</organism>
<name>A0A8X6KUS0_TRICU</name>
<gene>
    <name evidence="1" type="ORF">TNCT_494791</name>
</gene>
<protein>
    <submittedName>
        <fullName evidence="1">Uncharacterized protein</fullName>
    </submittedName>
</protein>